<feature type="compositionally biased region" description="Low complexity" evidence="13">
    <location>
        <begin position="655"/>
        <end position="679"/>
    </location>
</feature>
<accession>A0A0N4YDU2</accession>
<dbReference type="OMA" id="DIETCER"/>
<keyword evidence="4" id="KW-0217">Developmental protein</keyword>
<evidence type="ECO:0000259" key="14">
    <source>
        <dbReference type="Pfam" id="PF18876"/>
    </source>
</evidence>
<evidence type="ECO:0000256" key="4">
    <source>
        <dbReference type="ARBA" id="ARBA00022473"/>
    </source>
</evidence>
<feature type="compositionally biased region" description="Basic and acidic residues" evidence="13">
    <location>
        <begin position="176"/>
        <end position="374"/>
    </location>
</feature>
<reference evidence="17" key="1">
    <citation type="submission" date="2017-02" db="UniProtKB">
        <authorList>
            <consortium name="WormBaseParasite"/>
        </authorList>
    </citation>
    <scope>IDENTIFICATION</scope>
</reference>
<protein>
    <recommendedName>
        <fullName evidence="3">AF4/FMR2 family member lilli</fullName>
    </recommendedName>
    <alternativeName>
        <fullName evidence="12">Protein lilliputian</fullName>
    </alternativeName>
</protein>
<evidence type="ECO:0000256" key="8">
    <source>
        <dbReference type="ARBA" id="ARBA00023125"/>
    </source>
</evidence>
<dbReference type="GO" id="GO:0007366">
    <property type="term" value="P:periodic partitioning by pair rule gene"/>
    <property type="evidence" value="ECO:0007669"/>
    <property type="project" value="UniProtKB-KW"/>
</dbReference>
<dbReference type="AlphaFoldDB" id="A0A0N4YDU2"/>
<evidence type="ECO:0000256" key="3">
    <source>
        <dbReference type="ARBA" id="ARBA00021888"/>
    </source>
</evidence>
<comment type="subcellular location">
    <subcellularLocation>
        <location evidence="1">Nucleus</location>
    </subcellularLocation>
</comment>
<feature type="compositionally biased region" description="Basic and acidic residues" evidence="13">
    <location>
        <begin position="107"/>
        <end position="131"/>
    </location>
</feature>
<sequence length="779" mass="90795">MAEDAEISKRRHEQQQLRRQLHEVFGPFDQFCEYVAGTTSAGSAGIMRHGVVQVKSMQNLVTSPIQPLQGLPFSCNREYMHTAPSSSTHSAPDAADSPAKKGKRHRAMDSDSEVERDKRRRRNEEVREPPDKGISPDSGVHSAENDPGDENDVHSAQTIINSLTKLSPPLSPIKQRPTDKKAERERKEMEAKERERRAREKEEAERAETQRKEREERERHEREQAEREERMKNERIEQERKEREREEKQRRERDREERERREKEREEKEREEKERKEKEYEEKVLREKEMEEKLRKEREQEERTRREKEREARRKSEKERHSADKKMKVIKDERKERNSERGEKSKNGDSTERQKQVEVERLPSDHSSRTDVYRGEIPLKGLGRSKLNQLIEIGKRTGRMKQEDRKENRKEERVEKQRDGSGEKRKEKKEKEKKSKDKLKVEDIDALRRERMSSSAKSSPCMPRASSSQSHDSGDHGHTHRPSSVVGNHPCRGGFECAASECTPSKPSRPVKPEEGSTEKLFDFYHAIGRSRKRKADAEPDKVIKILLYLDTSMYFILSAKHLTSPESPEMRGNRQYSIVRDTNDLLKRVTQTFSQQPEGCPPLIIHMSSRIRNLSWRCQSCLLYHMYNLRSQNAIKSYSILSQMDSQIQEEHQQQQNGGAAQNSSSPGSSVHSNSNQSTTFVSMPSRLYDIQKTQLKTLHNLMWSHKVWDDARKRAEACAIDLAFIATLEKMCGPMYLDAPLEKMCAYVLTGITWLRAEYELEKNRPPPSLPKRTGGA</sequence>
<keyword evidence="10" id="KW-0539">Nucleus</keyword>
<dbReference type="InterPro" id="IPR043640">
    <property type="entry name" value="AF4/FMR2_CHD"/>
</dbReference>
<keyword evidence="16" id="KW-1185">Reference proteome</keyword>
<evidence type="ECO:0000256" key="5">
    <source>
        <dbReference type="ARBA" id="ARBA00022553"/>
    </source>
</evidence>
<evidence type="ECO:0000313" key="16">
    <source>
        <dbReference type="Proteomes" id="UP000271162"/>
    </source>
</evidence>
<dbReference type="GO" id="GO:0003677">
    <property type="term" value="F:DNA binding"/>
    <property type="evidence" value="ECO:0007669"/>
    <property type="project" value="UniProtKB-KW"/>
</dbReference>
<feature type="domain" description="AF4/FMR2 C-terminal homology" evidence="14">
    <location>
        <begin position="519"/>
        <end position="761"/>
    </location>
</feature>
<reference evidence="15 16" key="2">
    <citation type="submission" date="2018-11" db="EMBL/GenBank/DDBJ databases">
        <authorList>
            <consortium name="Pathogen Informatics"/>
        </authorList>
    </citation>
    <scope>NUCLEOTIDE SEQUENCE [LARGE SCALE GENOMIC DNA]</scope>
</reference>
<dbReference type="InterPro" id="IPR007797">
    <property type="entry name" value="AF4/FMR2"/>
</dbReference>
<proteinExistence type="inferred from homology"/>
<evidence type="ECO:0000256" key="12">
    <source>
        <dbReference type="ARBA" id="ARBA00032149"/>
    </source>
</evidence>
<keyword evidence="7" id="KW-0805">Transcription regulation</keyword>
<dbReference type="PANTHER" id="PTHR10528:SF17">
    <property type="entry name" value="AF4_FMR2 FAMILY MEMBER LILLI"/>
    <property type="match status" value="1"/>
</dbReference>
<keyword evidence="8" id="KW-0238">DNA-binding</keyword>
<dbReference type="GO" id="GO:0010468">
    <property type="term" value="P:regulation of gene expression"/>
    <property type="evidence" value="ECO:0007669"/>
    <property type="project" value="InterPro"/>
</dbReference>
<feature type="region of interest" description="Disordered" evidence="13">
    <location>
        <begin position="647"/>
        <end position="680"/>
    </location>
</feature>
<evidence type="ECO:0000256" key="10">
    <source>
        <dbReference type="ARBA" id="ARBA00023242"/>
    </source>
</evidence>
<feature type="compositionally biased region" description="Basic and acidic residues" evidence="13">
    <location>
        <begin position="400"/>
        <end position="452"/>
    </location>
</feature>
<dbReference type="WBParaSite" id="NBR_0001482201-mRNA-1">
    <property type="protein sequence ID" value="NBR_0001482201-mRNA-1"/>
    <property type="gene ID" value="NBR_0001482201"/>
</dbReference>
<dbReference type="Proteomes" id="UP000271162">
    <property type="component" value="Unassembled WGS sequence"/>
</dbReference>
<evidence type="ECO:0000256" key="2">
    <source>
        <dbReference type="ARBA" id="ARBA00007354"/>
    </source>
</evidence>
<keyword evidence="5" id="KW-0597">Phosphoprotein</keyword>
<evidence type="ECO:0000256" key="7">
    <source>
        <dbReference type="ARBA" id="ARBA00023015"/>
    </source>
</evidence>
<keyword evidence="9" id="KW-0804">Transcription</keyword>
<feature type="compositionally biased region" description="Polar residues" evidence="13">
    <location>
        <begin position="154"/>
        <end position="165"/>
    </location>
</feature>
<evidence type="ECO:0000313" key="17">
    <source>
        <dbReference type="WBParaSite" id="NBR_0001482201-mRNA-1"/>
    </source>
</evidence>
<comment type="function">
    <text evidence="11">Has a role in transcriptional regulation. Acts in parallel with the Ras/MAPK and the PI3K/PKB pathways in the control of cell identity and cellular growth. Essential for regulation of the cytoskeleton and cell growth but not for cell proliferation or growth rate. Required specifically for the microtubule-based basal transport of lipid droplets. Plays a partially redundant function downstream of Raf in cell fate specification in the developing eye. Pair-rule protein that regulates embryonic cellularization, gastrulation and segmentation.</text>
</comment>
<gene>
    <name evidence="15" type="ORF">NBR_LOCUS14823</name>
</gene>
<evidence type="ECO:0000256" key="13">
    <source>
        <dbReference type="SAM" id="MobiDB-lite"/>
    </source>
</evidence>
<dbReference type="Pfam" id="PF18876">
    <property type="entry name" value="AFF4_CHD"/>
    <property type="match status" value="1"/>
</dbReference>
<dbReference type="GO" id="GO:0032783">
    <property type="term" value="C:super elongation complex"/>
    <property type="evidence" value="ECO:0007669"/>
    <property type="project" value="TreeGrafter"/>
</dbReference>
<feature type="region of interest" description="Disordered" evidence="13">
    <location>
        <begin position="79"/>
        <end position="488"/>
    </location>
</feature>
<evidence type="ECO:0000256" key="1">
    <source>
        <dbReference type="ARBA" id="ARBA00004123"/>
    </source>
</evidence>
<evidence type="ECO:0000256" key="6">
    <source>
        <dbReference type="ARBA" id="ARBA00022788"/>
    </source>
</evidence>
<comment type="similarity">
    <text evidence="2">Belongs to the AF4 family.</text>
</comment>
<evidence type="ECO:0000313" key="15">
    <source>
        <dbReference type="EMBL" id="VDL78417.1"/>
    </source>
</evidence>
<evidence type="ECO:0000256" key="11">
    <source>
        <dbReference type="ARBA" id="ARBA00024653"/>
    </source>
</evidence>
<dbReference type="PANTHER" id="PTHR10528">
    <property type="entry name" value="AF4/FMR2 FAMILY MEMBER"/>
    <property type="match status" value="1"/>
</dbReference>
<keyword evidence="6" id="KW-0562">Pair-rule protein</keyword>
<organism evidence="17">
    <name type="scientific">Nippostrongylus brasiliensis</name>
    <name type="common">Rat hookworm</name>
    <dbReference type="NCBI Taxonomy" id="27835"/>
    <lineage>
        <taxon>Eukaryota</taxon>
        <taxon>Metazoa</taxon>
        <taxon>Ecdysozoa</taxon>
        <taxon>Nematoda</taxon>
        <taxon>Chromadorea</taxon>
        <taxon>Rhabditida</taxon>
        <taxon>Rhabditina</taxon>
        <taxon>Rhabditomorpha</taxon>
        <taxon>Strongyloidea</taxon>
        <taxon>Heligmosomidae</taxon>
        <taxon>Nippostrongylus</taxon>
    </lineage>
</organism>
<evidence type="ECO:0000256" key="9">
    <source>
        <dbReference type="ARBA" id="ARBA00023163"/>
    </source>
</evidence>
<name>A0A0N4YDU2_NIPBR</name>
<dbReference type="EMBL" id="UYSL01021508">
    <property type="protein sequence ID" value="VDL78417.1"/>
    <property type="molecule type" value="Genomic_DNA"/>
</dbReference>